<comment type="caution">
    <text evidence="2">The sequence shown here is derived from an EMBL/GenBank/DDBJ whole genome shotgun (WGS) entry which is preliminary data.</text>
</comment>
<dbReference type="AlphaFoldDB" id="A0AAD6VB20"/>
<feature type="region of interest" description="Disordered" evidence="1">
    <location>
        <begin position="709"/>
        <end position="776"/>
    </location>
</feature>
<name>A0AAD6VB20_9AGAR</name>
<keyword evidence="3" id="KW-1185">Reference proteome</keyword>
<evidence type="ECO:0000256" key="1">
    <source>
        <dbReference type="SAM" id="MobiDB-lite"/>
    </source>
</evidence>
<proteinExistence type="predicted"/>
<gene>
    <name evidence="2" type="ORF">GGX14DRAFT_644150</name>
</gene>
<feature type="compositionally biased region" description="Basic residues" evidence="1">
    <location>
        <begin position="709"/>
        <end position="735"/>
    </location>
</feature>
<reference evidence="2" key="1">
    <citation type="submission" date="2023-03" db="EMBL/GenBank/DDBJ databases">
        <title>Massive genome expansion in bonnet fungi (Mycena s.s.) driven by repeated elements and novel gene families across ecological guilds.</title>
        <authorList>
            <consortium name="Lawrence Berkeley National Laboratory"/>
            <person name="Harder C.B."/>
            <person name="Miyauchi S."/>
            <person name="Viragh M."/>
            <person name="Kuo A."/>
            <person name="Thoen E."/>
            <person name="Andreopoulos B."/>
            <person name="Lu D."/>
            <person name="Skrede I."/>
            <person name="Drula E."/>
            <person name="Henrissat B."/>
            <person name="Morin E."/>
            <person name="Kohler A."/>
            <person name="Barry K."/>
            <person name="LaButti K."/>
            <person name="Morin E."/>
            <person name="Salamov A."/>
            <person name="Lipzen A."/>
            <person name="Mereny Z."/>
            <person name="Hegedus B."/>
            <person name="Baldrian P."/>
            <person name="Stursova M."/>
            <person name="Weitz H."/>
            <person name="Taylor A."/>
            <person name="Grigoriev I.V."/>
            <person name="Nagy L.G."/>
            <person name="Martin F."/>
            <person name="Kauserud H."/>
        </authorList>
    </citation>
    <scope>NUCLEOTIDE SEQUENCE</scope>
    <source>
        <strain evidence="2">9144</strain>
    </source>
</reference>
<protein>
    <submittedName>
        <fullName evidence="2">Uncharacterized protein</fullName>
    </submittedName>
</protein>
<sequence>MSSLGFGEMAGSVVIALTYILRKRAQGPIVTGENDKAQTETVVENEDRDSDETLMMGFPKRKRQSAPQCYYAGSDVCWAASPTPNDAFQYVPVAGEALFADAGDAWATCVTRDGVPVWDTPGGDPDWVVWTPRGVGRHAGEGTGGIGGEAARVLEQSGLREAEDNGDVDGSYETLLVYADAGDTHMHARARCQEFNAHNMGQLYMAMLGTFGRLGLGVLPGRFFGILYQFWHLGIIILLGLHKSHALFYRKCPNRRKRLRRSRPAWVRGGYAAGGYAAGGDPAGRVAGACGYGCVRGGVCGAAGGDAAGAQVRGARVQMRAPAGRGYGCGCERGGWAGAGPRGTGTRAAGGRVRLRAGRRAATNPPLAGQWCARACLPTHVARTAGHYAAATARAAHRAAAPVTSACSPSPYTAVACTAGRALRCYPPHAVCVNPTAAHVAHVRHIHGARGARQVGAAGRCVRGTVYGMCGGCVWGAALGALRDIVCAAHRMRGVRWDERRRVRTLSFAAVFFEVCQKLRRKRGLHRRAIIEQLQLLHHANATQGVLFLEQPSSGAVVSRVRRVVRARREVQGAGGQTSCAAVRVCGVRSGVRNGGRIRHAQRWVVWAHDVRCLRGAQWCGGLCMHGVRHGGRRRDGRAWTGSVACMRGIGYAQRGGRQVLRVRDGVLHALRMWDGVRGMMCAACRCVHGGMGRIREERGCLRVVRRRDARGRGRHGRTGARRGVHSGTSRGRKNSRAEELGRNAVEDAHGDVVDWKRKVKPGDPTRASDSQSERE</sequence>
<dbReference type="EMBL" id="JARJCW010000041">
    <property type="protein sequence ID" value="KAJ7206119.1"/>
    <property type="molecule type" value="Genomic_DNA"/>
</dbReference>
<evidence type="ECO:0000313" key="3">
    <source>
        <dbReference type="Proteomes" id="UP001219525"/>
    </source>
</evidence>
<organism evidence="2 3">
    <name type="scientific">Mycena pura</name>
    <dbReference type="NCBI Taxonomy" id="153505"/>
    <lineage>
        <taxon>Eukaryota</taxon>
        <taxon>Fungi</taxon>
        <taxon>Dikarya</taxon>
        <taxon>Basidiomycota</taxon>
        <taxon>Agaricomycotina</taxon>
        <taxon>Agaricomycetes</taxon>
        <taxon>Agaricomycetidae</taxon>
        <taxon>Agaricales</taxon>
        <taxon>Marasmiineae</taxon>
        <taxon>Mycenaceae</taxon>
        <taxon>Mycena</taxon>
    </lineage>
</organism>
<feature type="compositionally biased region" description="Basic and acidic residues" evidence="1">
    <location>
        <begin position="736"/>
        <end position="764"/>
    </location>
</feature>
<evidence type="ECO:0000313" key="2">
    <source>
        <dbReference type="EMBL" id="KAJ7206119.1"/>
    </source>
</evidence>
<dbReference type="Proteomes" id="UP001219525">
    <property type="component" value="Unassembled WGS sequence"/>
</dbReference>
<accession>A0AAD6VB20</accession>